<organism evidence="2 3">
    <name type="scientific">Adlercreutzia shanghongiae</name>
    <dbReference type="NCBI Taxonomy" id="3111773"/>
    <lineage>
        <taxon>Bacteria</taxon>
        <taxon>Bacillati</taxon>
        <taxon>Actinomycetota</taxon>
        <taxon>Coriobacteriia</taxon>
        <taxon>Eggerthellales</taxon>
        <taxon>Eggerthellaceae</taxon>
        <taxon>Adlercreutzia</taxon>
    </lineage>
</organism>
<dbReference type="EMBL" id="JAYMFH010000012">
    <property type="protein sequence ID" value="MEC4295328.1"/>
    <property type="molecule type" value="Genomic_DNA"/>
</dbReference>
<comment type="caution">
    <text evidence="2">The sequence shown here is derived from an EMBL/GenBank/DDBJ whole genome shotgun (WGS) entry which is preliminary data.</text>
</comment>
<proteinExistence type="predicted"/>
<gene>
    <name evidence="2" type="ORF">VJ920_08385</name>
</gene>
<name>A0ABU6IZZ2_9ACTN</name>
<evidence type="ECO:0000313" key="3">
    <source>
        <dbReference type="Proteomes" id="UP001343724"/>
    </source>
</evidence>
<protein>
    <submittedName>
        <fullName evidence="2">Uncharacterized protein</fullName>
    </submittedName>
</protein>
<dbReference type="RefSeq" id="WP_326454859.1">
    <property type="nucleotide sequence ID" value="NZ_JAYMFH010000012.1"/>
</dbReference>
<feature type="region of interest" description="Disordered" evidence="1">
    <location>
        <begin position="537"/>
        <end position="571"/>
    </location>
</feature>
<dbReference type="Proteomes" id="UP001343724">
    <property type="component" value="Unassembled WGS sequence"/>
</dbReference>
<reference evidence="2 3" key="1">
    <citation type="submission" date="2024-01" db="EMBL/GenBank/DDBJ databases">
        <title>novel species in genus Adlercreutzia.</title>
        <authorList>
            <person name="Liu X."/>
        </authorList>
    </citation>
    <scope>NUCLEOTIDE SEQUENCE [LARGE SCALE GENOMIC DNA]</scope>
    <source>
        <strain evidence="2 3">R22</strain>
    </source>
</reference>
<sequence length="699" mass="76501">MTIFGDPLIPSIEYSGTAYGSAFLKSLQTEKLPELDLLVRESVQNSSDAAIGIDHKNFWIDYTFSEFDPSGLYEAMSGVGQPLRKKHGEGKQCFLEIRDSKTSGLTGPYDKEDLADADHGNYFKLIFDSGINQTQQGAGGNWGFGKSVYYRVSDAGLVIFYTRIADGGEGVAEERLIATMVENESSPGSILRGIVKNPTGRAWWGRPGTEKGVVWPVTDHDEIKRFLSIFGLTPFATTETGTSVIIPFVDEKELLEDIIPNDGASEDEIARCVWSKSVPSYLGHALQKWYAPRLRNKELEELKDGSKWIRARVNGSLLKNDKEMNPVFKLVQELYNVALFKCRGKSYVSDVTSIKCKDVDIRREGLARTNVGCVAYVKLTNRDIFGARAGISPYILTGNFKNSDDENEPIVMFAREPGMVISYSIDGTWSNKVKAPCKNAGSSDDEYIFAFYVPRVDNEFEEDAPDNRRGIYGDLGGYLRKCEESDHASWEDKAKFKLISKIKNGTARKIAEGTREDDMSTVSASASRLSGRIGKALMPERGSLAKPAKPRSVSGGSGSGRGEKPTFVTGDPRWSDGALAVPFEMGMGDKKSRQIRVEIQTEGGTLASEAWAKEIGTRFPVEIVQASAEIRKSDGASVVVSCAEPACENMNSPLVASLLVKGEAPTVFSVGCEVPGQLITGEISLKSLDKTIECVVKAI</sequence>
<accession>A0ABU6IZZ2</accession>
<evidence type="ECO:0000313" key="2">
    <source>
        <dbReference type="EMBL" id="MEC4295328.1"/>
    </source>
</evidence>
<evidence type="ECO:0000256" key="1">
    <source>
        <dbReference type="SAM" id="MobiDB-lite"/>
    </source>
</evidence>
<keyword evidence="3" id="KW-1185">Reference proteome</keyword>